<proteinExistence type="predicted"/>
<keyword evidence="2" id="KW-1185">Reference proteome</keyword>
<accession>A0A0V1FPD2</accession>
<comment type="caution">
    <text evidence="1">The sequence shown here is derived from an EMBL/GenBank/DDBJ whole genome shotgun (WGS) entry which is preliminary data.</text>
</comment>
<sequence length="75" mass="8752">MNGALIYMLPISFIRSCNYLVPKIKKLQKYKISLLKCFSVIKKEIILVSKRMETNPYAKLGKPFLLLVCKFQILK</sequence>
<organism evidence="1 2">
    <name type="scientific">Trichinella pseudospiralis</name>
    <name type="common">Parasitic roundworm</name>
    <dbReference type="NCBI Taxonomy" id="6337"/>
    <lineage>
        <taxon>Eukaryota</taxon>
        <taxon>Metazoa</taxon>
        <taxon>Ecdysozoa</taxon>
        <taxon>Nematoda</taxon>
        <taxon>Enoplea</taxon>
        <taxon>Dorylaimia</taxon>
        <taxon>Trichinellida</taxon>
        <taxon>Trichinellidae</taxon>
        <taxon>Trichinella</taxon>
    </lineage>
</organism>
<evidence type="ECO:0000313" key="1">
    <source>
        <dbReference type="EMBL" id="KRY87896.1"/>
    </source>
</evidence>
<reference evidence="1 2" key="1">
    <citation type="submission" date="2015-01" db="EMBL/GenBank/DDBJ databases">
        <title>Evolution of Trichinella species and genotypes.</title>
        <authorList>
            <person name="Korhonen P.K."/>
            <person name="Edoardo P."/>
            <person name="Giuseppe L.R."/>
            <person name="Gasser R.B."/>
        </authorList>
    </citation>
    <scope>NUCLEOTIDE SEQUENCE [LARGE SCALE GENOMIC DNA]</scope>
    <source>
        <strain evidence="1">ISS470</strain>
    </source>
</reference>
<protein>
    <submittedName>
        <fullName evidence="1">Uncharacterized protein</fullName>
    </submittedName>
</protein>
<dbReference type="Proteomes" id="UP000054995">
    <property type="component" value="Unassembled WGS sequence"/>
</dbReference>
<name>A0A0V1FPD2_TRIPS</name>
<dbReference type="AlphaFoldDB" id="A0A0V1FPD2"/>
<evidence type="ECO:0000313" key="2">
    <source>
        <dbReference type="Proteomes" id="UP000054995"/>
    </source>
</evidence>
<gene>
    <name evidence="1" type="ORF">T4D_9664</name>
</gene>
<dbReference type="EMBL" id="JYDT01000048">
    <property type="protein sequence ID" value="KRY87896.1"/>
    <property type="molecule type" value="Genomic_DNA"/>
</dbReference>